<evidence type="ECO:0000313" key="3">
    <source>
        <dbReference type="Proteomes" id="UP000438429"/>
    </source>
</evidence>
<feature type="compositionally biased region" description="Polar residues" evidence="1">
    <location>
        <begin position="57"/>
        <end position="66"/>
    </location>
</feature>
<dbReference type="EMBL" id="VEVO01000022">
    <property type="protein sequence ID" value="KAF0023150.1"/>
    <property type="molecule type" value="Genomic_DNA"/>
</dbReference>
<sequence length="97" mass="11200">MSHQCFWTYNFVAHPLLAQWLRRFRVPLWRFVSPMISLHSTEGHDAFCRRTTEKNDTTLSEPSCDSGNGARGGNVNMPSRYSCRKTNIAKYWTSSPT</sequence>
<feature type="region of interest" description="Disordered" evidence="1">
    <location>
        <begin position="54"/>
        <end position="76"/>
    </location>
</feature>
<comment type="caution">
    <text evidence="2">The sequence shown here is derived from an EMBL/GenBank/DDBJ whole genome shotgun (WGS) entry which is preliminary data.</text>
</comment>
<name>A0A6A4RUV1_SCOMX</name>
<evidence type="ECO:0000256" key="1">
    <source>
        <dbReference type="SAM" id="MobiDB-lite"/>
    </source>
</evidence>
<reference evidence="2 3" key="1">
    <citation type="submission" date="2019-06" db="EMBL/GenBank/DDBJ databases">
        <title>Draft genomes of female and male turbot (Scophthalmus maximus).</title>
        <authorList>
            <person name="Xu H."/>
            <person name="Xu X.-W."/>
            <person name="Shao C."/>
            <person name="Chen S."/>
        </authorList>
    </citation>
    <scope>NUCLEOTIDE SEQUENCE [LARGE SCALE GENOMIC DNA]</scope>
    <source>
        <strain evidence="2">Ysfricsl-2016a</strain>
        <tissue evidence="2">Blood</tissue>
    </source>
</reference>
<accession>A0A6A4RUV1</accession>
<proteinExistence type="predicted"/>
<evidence type="ECO:0000313" key="2">
    <source>
        <dbReference type="EMBL" id="KAF0023150.1"/>
    </source>
</evidence>
<gene>
    <name evidence="2" type="ORF">F2P81_023780</name>
</gene>
<protein>
    <submittedName>
        <fullName evidence="2">Uncharacterized protein</fullName>
    </submittedName>
</protein>
<dbReference type="AlphaFoldDB" id="A0A6A4RUV1"/>
<dbReference type="Proteomes" id="UP000438429">
    <property type="component" value="Unassembled WGS sequence"/>
</dbReference>
<organism evidence="2 3">
    <name type="scientific">Scophthalmus maximus</name>
    <name type="common">Turbot</name>
    <name type="synonym">Psetta maxima</name>
    <dbReference type="NCBI Taxonomy" id="52904"/>
    <lineage>
        <taxon>Eukaryota</taxon>
        <taxon>Metazoa</taxon>
        <taxon>Chordata</taxon>
        <taxon>Craniata</taxon>
        <taxon>Vertebrata</taxon>
        <taxon>Euteleostomi</taxon>
        <taxon>Actinopterygii</taxon>
        <taxon>Neopterygii</taxon>
        <taxon>Teleostei</taxon>
        <taxon>Neoteleostei</taxon>
        <taxon>Acanthomorphata</taxon>
        <taxon>Carangaria</taxon>
        <taxon>Pleuronectiformes</taxon>
        <taxon>Pleuronectoidei</taxon>
        <taxon>Scophthalmidae</taxon>
        <taxon>Scophthalmus</taxon>
    </lineage>
</organism>